<evidence type="ECO:0000256" key="4">
    <source>
        <dbReference type="ARBA" id="ARBA00022833"/>
    </source>
</evidence>
<dbReference type="Gene3D" id="3.40.630.10">
    <property type="entry name" value="Zn peptidases"/>
    <property type="match status" value="1"/>
</dbReference>
<evidence type="ECO:0000259" key="5">
    <source>
        <dbReference type="Pfam" id="PF24827"/>
    </source>
</evidence>
<dbReference type="Pfam" id="PF24827">
    <property type="entry name" value="AstE_AspA_cat"/>
    <property type="match status" value="1"/>
</dbReference>
<dbReference type="GO" id="GO:0016788">
    <property type="term" value="F:hydrolase activity, acting on ester bonds"/>
    <property type="evidence" value="ECO:0007669"/>
    <property type="project" value="InterPro"/>
</dbReference>
<keyword evidence="7" id="KW-1185">Reference proteome</keyword>
<keyword evidence="4" id="KW-0862">Zinc</keyword>
<keyword evidence="2" id="KW-0479">Metal-binding</keyword>
<evidence type="ECO:0000313" key="6">
    <source>
        <dbReference type="EMBL" id="MBK1854797.1"/>
    </source>
</evidence>
<dbReference type="RefSeq" id="WP_309489408.1">
    <property type="nucleotide sequence ID" value="NZ_JAENIG010000004.1"/>
</dbReference>
<gene>
    <name evidence="6" type="ORF">JIN83_07485</name>
</gene>
<dbReference type="PIRSF" id="PIRSF039012">
    <property type="entry name" value="ASP"/>
    <property type="match status" value="1"/>
</dbReference>
<dbReference type="InterPro" id="IPR043795">
    <property type="entry name" value="N-alpha-Ac-DABA-like"/>
</dbReference>
<reference evidence="6" key="1">
    <citation type="submission" date="2021-01" db="EMBL/GenBank/DDBJ databases">
        <title>Modified the classification status of verrucomicrobia.</title>
        <authorList>
            <person name="Feng X."/>
        </authorList>
    </citation>
    <scope>NUCLEOTIDE SEQUENCE</scope>
    <source>
        <strain evidence="6">5K15</strain>
    </source>
</reference>
<organism evidence="6 7">
    <name type="scientific">Oceaniferula flava</name>
    <dbReference type="NCBI Taxonomy" id="2800421"/>
    <lineage>
        <taxon>Bacteria</taxon>
        <taxon>Pseudomonadati</taxon>
        <taxon>Verrucomicrobiota</taxon>
        <taxon>Verrucomicrobiia</taxon>
        <taxon>Verrucomicrobiales</taxon>
        <taxon>Verrucomicrobiaceae</taxon>
        <taxon>Oceaniferula</taxon>
    </lineage>
</organism>
<dbReference type="GO" id="GO:0046872">
    <property type="term" value="F:metal ion binding"/>
    <property type="evidence" value="ECO:0007669"/>
    <property type="project" value="UniProtKB-KW"/>
</dbReference>
<dbReference type="PANTHER" id="PTHR37326:SF2">
    <property type="entry name" value="SUCCINYLGLUTAMATE DESUCCINYLASE_ASPARTOACYLASE FAMILY PROTEIN"/>
    <property type="match status" value="1"/>
</dbReference>
<keyword evidence="3" id="KW-0378">Hydrolase</keyword>
<dbReference type="InterPro" id="IPR055438">
    <property type="entry name" value="AstE_AspA_cat"/>
</dbReference>
<protein>
    <submittedName>
        <fullName evidence="6">Succinylglutamate desuccinylase/aspartoacylase family protein</fullName>
    </submittedName>
</protein>
<dbReference type="InterPro" id="IPR053138">
    <property type="entry name" value="N-alpha-Ac-DABA_deacetylase"/>
</dbReference>
<name>A0AAE2SCE1_9BACT</name>
<dbReference type="AlphaFoldDB" id="A0AAE2SCE1"/>
<accession>A0AAE2SCE1</accession>
<feature type="domain" description="Succinylglutamate desuccinylase/Aspartoacylase catalytic" evidence="5">
    <location>
        <begin position="44"/>
        <end position="225"/>
    </location>
</feature>
<evidence type="ECO:0000256" key="2">
    <source>
        <dbReference type="ARBA" id="ARBA00022723"/>
    </source>
</evidence>
<dbReference type="EMBL" id="JAENIG010000004">
    <property type="protein sequence ID" value="MBK1854797.1"/>
    <property type="molecule type" value="Genomic_DNA"/>
</dbReference>
<comment type="caution">
    <text evidence="6">The sequence shown here is derived from an EMBL/GenBank/DDBJ whole genome shotgun (WGS) entry which is preliminary data.</text>
</comment>
<proteinExistence type="predicted"/>
<dbReference type="Proteomes" id="UP000634206">
    <property type="component" value="Unassembled WGS sequence"/>
</dbReference>
<dbReference type="GO" id="GO:0016811">
    <property type="term" value="F:hydrolase activity, acting on carbon-nitrogen (but not peptide) bonds, in linear amides"/>
    <property type="evidence" value="ECO:0007669"/>
    <property type="project" value="InterPro"/>
</dbReference>
<dbReference type="CDD" id="cd06251">
    <property type="entry name" value="M14_ASTE_ASPA-like"/>
    <property type="match status" value="1"/>
</dbReference>
<evidence type="ECO:0000313" key="7">
    <source>
        <dbReference type="Proteomes" id="UP000634206"/>
    </source>
</evidence>
<evidence type="ECO:0000256" key="3">
    <source>
        <dbReference type="ARBA" id="ARBA00022801"/>
    </source>
</evidence>
<sequence>MKDIEIQGQVVKKGERKLLRLKVGVLTTHEPVTMRVWVIRGKKDGPTLMVSGCLHGDEINGAEVIRRLVNSPTLRRGLKGTLIAVPIVNVPAYSNRSRYLPDRRDLNRLFPGSPKGSLGGRLAHVLTTELLPHCDAVVDLHTGAINRPNLPQIRVTAEDEPALELATAFGSPVTLLSPVRGGTFRSACNEAKVPVILYESGEALRLDTASIRFGKRGVLTVMRHIGMLPKRAAAAKKRAANAVVCEKSYWERAQIGGLFTPLIALGKAVKEGDVLGFVADPLGDYEEEIKASYGGILIGRTNEGQADEGDALFHIAQVKYPNRAEQKIVRSGEGLPDIAAKDDDHPVHYDPYTDVM</sequence>
<comment type="cofactor">
    <cofactor evidence="1">
        <name>Zn(2+)</name>
        <dbReference type="ChEBI" id="CHEBI:29105"/>
    </cofactor>
</comment>
<evidence type="ECO:0000256" key="1">
    <source>
        <dbReference type="ARBA" id="ARBA00001947"/>
    </source>
</evidence>
<dbReference type="PANTHER" id="PTHR37326">
    <property type="entry name" value="BLL3975 PROTEIN"/>
    <property type="match status" value="1"/>
</dbReference>
<dbReference type="SUPFAM" id="SSF53187">
    <property type="entry name" value="Zn-dependent exopeptidases"/>
    <property type="match status" value="1"/>
</dbReference>